<dbReference type="InterPro" id="IPR051136">
    <property type="entry name" value="Intracellular_Lectin-GPT"/>
</dbReference>
<name>A0AAN6N377_9PEZI</name>
<dbReference type="Gene3D" id="2.60.120.200">
    <property type="match status" value="1"/>
</dbReference>
<dbReference type="AlphaFoldDB" id="A0AAN6N377"/>
<reference evidence="11" key="1">
    <citation type="journal article" date="2023" name="Mol. Phylogenet. Evol.">
        <title>Genome-scale phylogeny and comparative genomics of the fungal order Sordariales.</title>
        <authorList>
            <person name="Hensen N."/>
            <person name="Bonometti L."/>
            <person name="Westerberg I."/>
            <person name="Brannstrom I.O."/>
            <person name="Guillou S."/>
            <person name="Cros-Aarteil S."/>
            <person name="Calhoun S."/>
            <person name="Haridas S."/>
            <person name="Kuo A."/>
            <person name="Mondo S."/>
            <person name="Pangilinan J."/>
            <person name="Riley R."/>
            <person name="LaButti K."/>
            <person name="Andreopoulos B."/>
            <person name="Lipzen A."/>
            <person name="Chen C."/>
            <person name="Yan M."/>
            <person name="Daum C."/>
            <person name="Ng V."/>
            <person name="Clum A."/>
            <person name="Steindorff A."/>
            <person name="Ohm R.A."/>
            <person name="Martin F."/>
            <person name="Silar P."/>
            <person name="Natvig D.O."/>
            <person name="Lalanne C."/>
            <person name="Gautier V."/>
            <person name="Ament-Velasquez S.L."/>
            <person name="Kruys A."/>
            <person name="Hutchinson M.I."/>
            <person name="Powell A.J."/>
            <person name="Barry K."/>
            <person name="Miller A.N."/>
            <person name="Grigoriev I.V."/>
            <person name="Debuchy R."/>
            <person name="Gladieux P."/>
            <person name="Hiltunen Thoren M."/>
            <person name="Johannesson H."/>
        </authorList>
    </citation>
    <scope>NUCLEOTIDE SEQUENCE [LARGE SCALE GENOMIC DNA]</scope>
    <source>
        <strain evidence="11">CBS 340.73</strain>
    </source>
</reference>
<accession>A0AAN6N377</accession>
<sequence length="455" mass="50875">MRLSRSSIAVLVSSFLAWAEAQYLQNDLSFGYGVRISPEGSTSVPNFSLQGRPNIPEVLSNKIILTAPAPGNQRGAIWADKQLQQQSWIADVDFRVNGPERGGGNLNIWLVRDGAHNVGSGSIYTVGRFEGLALVVDQHGGSGGMIRGFLNDGTTDYKSHHNVDNLAFGHCQYPYRNLGRPTQIKIRHTETNFRVEIDSHLCFESDKVRIPGGYSFGVTAASAENPDSFEVFKLVVLTEEYQGGSNDNSYNQYQEQRQQQPIGGSSEGGNEAPERPHVRYGRQGMVVPGQQMPEDPFDKEMPDQEADKIVSSKAQFADLHNRLQSVNHHLSTVFRQVAQHATIGEQRHEELSIMLGEMKGLLTKLDKITDLEQRLYSMEKQMNAVRQELTARLKDSENSIKYHVSDKHESLADHVKTHAAPGHTRLILVIVGSQLLLVGAYFYYKRRKSTPKKYL</sequence>
<feature type="transmembrane region" description="Helical" evidence="7">
    <location>
        <begin position="426"/>
        <end position="444"/>
    </location>
</feature>
<dbReference type="FunFam" id="2.60.120.200:FF:000245">
    <property type="entry name" value="Similar to lectin family integral membrane protein"/>
    <property type="match status" value="1"/>
</dbReference>
<evidence type="ECO:0000256" key="8">
    <source>
        <dbReference type="SAM" id="SignalP"/>
    </source>
</evidence>
<dbReference type="PANTHER" id="PTHR12223">
    <property type="entry name" value="VESICULAR MANNOSE-BINDING LECTIN"/>
    <property type="match status" value="1"/>
</dbReference>
<dbReference type="GO" id="GO:0005537">
    <property type="term" value="F:D-mannose binding"/>
    <property type="evidence" value="ECO:0007669"/>
    <property type="project" value="TreeGrafter"/>
</dbReference>
<dbReference type="PANTHER" id="PTHR12223:SF28">
    <property type="entry name" value="LECTIN, MANNOSE BINDING 1 LIKE"/>
    <property type="match status" value="1"/>
</dbReference>
<keyword evidence="11" id="KW-1185">Reference proteome</keyword>
<keyword evidence="3 8" id="KW-0732">Signal</keyword>
<evidence type="ECO:0000259" key="9">
    <source>
        <dbReference type="PROSITE" id="PS51328"/>
    </source>
</evidence>
<dbReference type="GO" id="GO:0006888">
    <property type="term" value="P:endoplasmic reticulum to Golgi vesicle-mediated transport"/>
    <property type="evidence" value="ECO:0007669"/>
    <property type="project" value="TreeGrafter"/>
</dbReference>
<evidence type="ECO:0000313" key="11">
    <source>
        <dbReference type="Proteomes" id="UP001303473"/>
    </source>
</evidence>
<feature type="signal peptide" evidence="8">
    <location>
        <begin position="1"/>
        <end position="21"/>
    </location>
</feature>
<dbReference type="GO" id="GO:0000139">
    <property type="term" value="C:Golgi membrane"/>
    <property type="evidence" value="ECO:0007669"/>
    <property type="project" value="TreeGrafter"/>
</dbReference>
<protein>
    <submittedName>
        <fullName evidence="10">Concanavalin A-like lectin/glucanase domain-containing protein</fullName>
    </submittedName>
</protein>
<keyword evidence="4 7" id="KW-1133">Transmembrane helix</keyword>
<dbReference type="GO" id="GO:0030134">
    <property type="term" value="C:COPII-coated ER to Golgi transport vesicle"/>
    <property type="evidence" value="ECO:0007669"/>
    <property type="project" value="TreeGrafter"/>
</dbReference>
<evidence type="ECO:0000256" key="6">
    <source>
        <dbReference type="SAM" id="MobiDB-lite"/>
    </source>
</evidence>
<dbReference type="Proteomes" id="UP001303473">
    <property type="component" value="Unassembled WGS sequence"/>
</dbReference>
<dbReference type="SUPFAM" id="SSF49899">
    <property type="entry name" value="Concanavalin A-like lectins/glucanases"/>
    <property type="match status" value="1"/>
</dbReference>
<dbReference type="InterPro" id="IPR013320">
    <property type="entry name" value="ConA-like_dom_sf"/>
</dbReference>
<dbReference type="Pfam" id="PF03388">
    <property type="entry name" value="Lectin_leg-like"/>
    <property type="match status" value="1"/>
</dbReference>
<comment type="subcellular location">
    <subcellularLocation>
        <location evidence="1">Membrane</location>
        <topology evidence="1">Single-pass type I membrane protein</topology>
    </subcellularLocation>
</comment>
<feature type="domain" description="L-type lectin-like" evidence="9">
    <location>
        <begin position="27"/>
        <end position="239"/>
    </location>
</feature>
<evidence type="ECO:0000256" key="5">
    <source>
        <dbReference type="ARBA" id="ARBA00023136"/>
    </source>
</evidence>
<feature type="chain" id="PRO_5042973727" evidence="8">
    <location>
        <begin position="22"/>
        <end position="455"/>
    </location>
</feature>
<dbReference type="GO" id="GO:0005789">
    <property type="term" value="C:endoplasmic reticulum membrane"/>
    <property type="evidence" value="ECO:0007669"/>
    <property type="project" value="TreeGrafter"/>
</dbReference>
<evidence type="ECO:0000256" key="4">
    <source>
        <dbReference type="ARBA" id="ARBA00022989"/>
    </source>
</evidence>
<keyword evidence="5 7" id="KW-0472">Membrane</keyword>
<dbReference type="EMBL" id="MU853831">
    <property type="protein sequence ID" value="KAK3938341.1"/>
    <property type="molecule type" value="Genomic_DNA"/>
</dbReference>
<evidence type="ECO:0000256" key="2">
    <source>
        <dbReference type="ARBA" id="ARBA00022692"/>
    </source>
</evidence>
<keyword evidence="2 7" id="KW-0812">Transmembrane</keyword>
<evidence type="ECO:0000256" key="3">
    <source>
        <dbReference type="ARBA" id="ARBA00022729"/>
    </source>
</evidence>
<proteinExistence type="predicted"/>
<evidence type="ECO:0000313" key="10">
    <source>
        <dbReference type="EMBL" id="KAK3938341.1"/>
    </source>
</evidence>
<dbReference type="InterPro" id="IPR005052">
    <property type="entry name" value="Lectin_leg"/>
</dbReference>
<feature type="region of interest" description="Disordered" evidence="6">
    <location>
        <begin position="245"/>
        <end position="276"/>
    </location>
</feature>
<dbReference type="PROSITE" id="PS51328">
    <property type="entry name" value="L_LECTIN_LIKE"/>
    <property type="match status" value="1"/>
</dbReference>
<dbReference type="GO" id="GO:0005793">
    <property type="term" value="C:endoplasmic reticulum-Golgi intermediate compartment"/>
    <property type="evidence" value="ECO:0007669"/>
    <property type="project" value="TreeGrafter"/>
</dbReference>
<evidence type="ECO:0000256" key="1">
    <source>
        <dbReference type="ARBA" id="ARBA00004479"/>
    </source>
</evidence>
<comment type="caution">
    <text evidence="10">The sequence shown here is derived from an EMBL/GenBank/DDBJ whole genome shotgun (WGS) entry which is preliminary data.</text>
</comment>
<gene>
    <name evidence="10" type="ORF">QBC46DRAFT_317853</name>
</gene>
<organism evidence="10 11">
    <name type="scientific">Diplogelasinospora grovesii</name>
    <dbReference type="NCBI Taxonomy" id="303347"/>
    <lineage>
        <taxon>Eukaryota</taxon>
        <taxon>Fungi</taxon>
        <taxon>Dikarya</taxon>
        <taxon>Ascomycota</taxon>
        <taxon>Pezizomycotina</taxon>
        <taxon>Sordariomycetes</taxon>
        <taxon>Sordariomycetidae</taxon>
        <taxon>Sordariales</taxon>
        <taxon>Diplogelasinosporaceae</taxon>
        <taxon>Diplogelasinospora</taxon>
    </lineage>
</organism>
<evidence type="ECO:0000256" key="7">
    <source>
        <dbReference type="SAM" id="Phobius"/>
    </source>
</evidence>
<dbReference type="CDD" id="cd06903">
    <property type="entry name" value="lectin_EMP46_EMP47"/>
    <property type="match status" value="1"/>
</dbReference>
<dbReference type="InterPro" id="IPR035661">
    <property type="entry name" value="EMP46/EMP47_N"/>
</dbReference>